<dbReference type="GO" id="GO:0006355">
    <property type="term" value="P:regulation of DNA-templated transcription"/>
    <property type="evidence" value="ECO:0007669"/>
    <property type="project" value="InterPro"/>
</dbReference>
<dbReference type="KEGG" id="vg:80541294"/>
<accession>A0A5B8YTQ2</accession>
<keyword evidence="4" id="KW-1185">Reference proteome</keyword>
<evidence type="ECO:0000313" key="4">
    <source>
        <dbReference type="Proteomes" id="UP001162233"/>
    </source>
</evidence>
<name>A0A5B8YTQ2_9ABAC</name>
<evidence type="ECO:0000313" key="3">
    <source>
        <dbReference type="EMBL" id="QED40608.1"/>
    </source>
</evidence>
<dbReference type="InterPro" id="IPR006923">
    <property type="entry name" value="Baculo_LEF5_N"/>
</dbReference>
<dbReference type="Proteomes" id="UP001162233">
    <property type="component" value="Segment"/>
</dbReference>
<evidence type="ECO:0000259" key="2">
    <source>
        <dbReference type="Pfam" id="PF11792"/>
    </source>
</evidence>
<organism evidence="3 4">
    <name type="scientific">Chrysodeixis includens nucleopolyhedrovirus</name>
    <dbReference type="NCBI Taxonomy" id="1207438"/>
    <lineage>
        <taxon>Viruses</taxon>
        <taxon>Viruses incertae sedis</taxon>
        <taxon>Naldaviricetes</taxon>
        <taxon>Lefavirales</taxon>
        <taxon>Baculoviridae</taxon>
        <taxon>Alphabaculovirus</taxon>
        <taxon>Alphabaculovirus chrincludentis</taxon>
        <taxon>Alphabaculovirus alterchrincludentis</taxon>
    </lineage>
</organism>
<dbReference type="Pfam" id="PF04838">
    <property type="entry name" value="Baculo_LEF5"/>
    <property type="match status" value="1"/>
</dbReference>
<dbReference type="Pfam" id="PF11792">
    <property type="entry name" value="Baculo_LEF5_C"/>
    <property type="match status" value="1"/>
</dbReference>
<feature type="domain" description="Baculoviridae late expression factor 5 C-terminal" evidence="2">
    <location>
        <begin position="235"/>
        <end position="275"/>
    </location>
</feature>
<dbReference type="GeneID" id="80541294"/>
<sequence>MAKGNQSQIFGSGQNENESFKHDAFSTKKDPRHCRHDCYDLFLIFKQFRDKNQYAELIQFLIDNYPTNVKNKTFNFVNTGHLFHSLYAYIPTATNVEKERKQIRLSEECIRKLFVATINDFKLYAELFHLIKTQKTKKICPCQLLLQRKNEISTHADTIGNKTFDSKPPKLKKEAIDNIMYKYSLNWRSVILKKKLADAKHKRKKNQSETKKIVKKRTVLTDELIYLENSNTKHKLYNINGLSLTACKHSFITVERQLRAGDEAVSFIKYCQYCNKLQN</sequence>
<dbReference type="InterPro" id="IPR021758">
    <property type="entry name" value="Baculo_LEF5_C"/>
</dbReference>
<evidence type="ECO:0000259" key="1">
    <source>
        <dbReference type="Pfam" id="PF04838"/>
    </source>
</evidence>
<dbReference type="RefSeq" id="YP_010802524.1">
    <property type="nucleotide sequence ID" value="NC_077025.1"/>
</dbReference>
<dbReference type="EMBL" id="MK746083">
    <property type="protein sequence ID" value="QED40608.1"/>
    <property type="molecule type" value="Genomic_DNA"/>
</dbReference>
<protein>
    <submittedName>
        <fullName evidence="3">LEF-5</fullName>
    </submittedName>
</protein>
<reference evidence="3" key="1">
    <citation type="journal article" date="2019" name="Viruses">
        <title>A Novel Alphabaculovirus from the Soybean Looper, Chrysodeixis includens, that Produces Tetrahedral Occlusion Bodies and Encodes Two Copies of he65.</title>
        <authorList>
            <person name="Harrison R.L."/>
            <person name="Rowley D.L."/>
            <person name="Popham H.J.R."/>
        </authorList>
    </citation>
    <scope>NUCLEOTIDE SEQUENCE</scope>
    <source>
        <strain evidence="3">ChinNPV-1</strain>
    </source>
</reference>
<feature type="domain" description="Baculoviridae late expression factor 5 N-terminal" evidence="1">
    <location>
        <begin position="39"/>
        <end position="195"/>
    </location>
</feature>
<proteinExistence type="predicted"/>